<keyword evidence="3" id="KW-1185">Reference proteome</keyword>
<dbReference type="EMBL" id="CP038436">
    <property type="protein sequence ID" value="QBX56511.1"/>
    <property type="molecule type" value="Genomic_DNA"/>
</dbReference>
<reference evidence="2 3" key="1">
    <citation type="submission" date="2019-03" db="EMBL/GenBank/DDBJ databases">
        <title>Three New Species of Nocardioides, Nocardioides euryhalodurans sp. nov., Nocardioides seonyuensis sp. nov. and Nocardioides eburneoflavus sp. nov. Iolated from Soil.</title>
        <authorList>
            <person name="Roh S.G."/>
            <person name="Lee C."/>
            <person name="Kim M.-K."/>
            <person name="Kim S.B."/>
        </authorList>
    </citation>
    <scope>NUCLEOTIDE SEQUENCE [LARGE SCALE GENOMIC DNA]</scope>
    <source>
        <strain evidence="2 3">MMS17-SY207-3</strain>
    </source>
</reference>
<feature type="transmembrane region" description="Helical" evidence="1">
    <location>
        <begin position="6"/>
        <end position="27"/>
    </location>
</feature>
<dbReference type="RefSeq" id="WP_135268497.1">
    <property type="nucleotide sequence ID" value="NZ_CP038436.1"/>
</dbReference>
<gene>
    <name evidence="2" type="ORF">EXE58_14255</name>
</gene>
<evidence type="ECO:0000313" key="3">
    <source>
        <dbReference type="Proteomes" id="UP000294853"/>
    </source>
</evidence>
<dbReference type="InterPro" id="IPR019675">
    <property type="entry name" value="DUF2550"/>
</dbReference>
<proteinExistence type="predicted"/>
<dbReference type="Pfam" id="PF10739">
    <property type="entry name" value="DUF2550"/>
    <property type="match status" value="1"/>
</dbReference>
<keyword evidence="1" id="KW-1133">Transmembrane helix</keyword>
<sequence>MPLWAWVLDAVGLLLLLVLLYGLALIVRRRILARHGGTFELSSRERSDRPGRGWALGVGRYSGDDLEWFRIFSLSPKPKHVWHRDHLAYTGRRPPEGGEQLSLYAGHVVVSCMHRGVPVELAMSQSSLTGFQSWLEAGPPGTDWNRR</sequence>
<name>A0A4P7IKI9_9ACTN</name>
<organism evidence="2 3">
    <name type="scientific">Nocardioides seonyuensis</name>
    <dbReference type="NCBI Taxonomy" id="2518371"/>
    <lineage>
        <taxon>Bacteria</taxon>
        <taxon>Bacillati</taxon>
        <taxon>Actinomycetota</taxon>
        <taxon>Actinomycetes</taxon>
        <taxon>Propionibacteriales</taxon>
        <taxon>Nocardioidaceae</taxon>
        <taxon>Nocardioides</taxon>
    </lineage>
</organism>
<evidence type="ECO:0000313" key="2">
    <source>
        <dbReference type="EMBL" id="QBX56511.1"/>
    </source>
</evidence>
<protein>
    <submittedName>
        <fullName evidence="2">DUF2550 family protein</fullName>
    </submittedName>
</protein>
<keyword evidence="1" id="KW-0812">Transmembrane</keyword>
<dbReference type="Proteomes" id="UP000294853">
    <property type="component" value="Chromosome"/>
</dbReference>
<accession>A0A4P7IKI9</accession>
<dbReference type="OrthoDB" id="4793422at2"/>
<keyword evidence="1" id="KW-0472">Membrane</keyword>
<evidence type="ECO:0000256" key="1">
    <source>
        <dbReference type="SAM" id="Phobius"/>
    </source>
</evidence>
<dbReference type="AlphaFoldDB" id="A0A4P7IKI9"/>
<dbReference type="KEGG" id="nsn:EXE58_14255"/>